<gene>
    <name evidence="1" type="ORF">CRENPOLYSF2_2400002</name>
</gene>
<sequence>MKTYFQEDKKLSANELINVISENDELFSEHITSEFKVLTEIGNKFQIRHFEQDKIKLESNLHIDYLFYRMSCLIHLCTESLKNKQP</sequence>
<dbReference type="OrthoDB" id="5106738at2"/>
<accession>A0A1R4H686</accession>
<dbReference type="Proteomes" id="UP000195442">
    <property type="component" value="Unassembled WGS sequence"/>
</dbReference>
<evidence type="ECO:0000313" key="2">
    <source>
        <dbReference type="Proteomes" id="UP000195442"/>
    </source>
</evidence>
<proteinExistence type="predicted"/>
<evidence type="ECO:0000313" key="1">
    <source>
        <dbReference type="EMBL" id="SJM91788.1"/>
    </source>
</evidence>
<dbReference type="AlphaFoldDB" id="A0A1R4H686"/>
<keyword evidence="2" id="KW-1185">Reference proteome</keyword>
<dbReference type="EMBL" id="FUKJ01000158">
    <property type="protein sequence ID" value="SJM91788.1"/>
    <property type="molecule type" value="Genomic_DNA"/>
</dbReference>
<reference evidence="2" key="1">
    <citation type="submission" date="2017-02" db="EMBL/GenBank/DDBJ databases">
        <authorList>
            <person name="Daims H."/>
        </authorList>
    </citation>
    <scope>NUCLEOTIDE SEQUENCE [LARGE SCALE GENOMIC DNA]</scope>
</reference>
<organism evidence="1 2">
    <name type="scientific">Crenothrix polyspora</name>
    <dbReference type="NCBI Taxonomy" id="360316"/>
    <lineage>
        <taxon>Bacteria</taxon>
        <taxon>Pseudomonadati</taxon>
        <taxon>Pseudomonadota</taxon>
        <taxon>Gammaproteobacteria</taxon>
        <taxon>Methylococcales</taxon>
        <taxon>Crenotrichaceae</taxon>
        <taxon>Crenothrix</taxon>
    </lineage>
</organism>
<protein>
    <submittedName>
        <fullName evidence="1">Uncharacterized protein</fullName>
    </submittedName>
</protein>
<name>A0A1R4H686_9GAMM</name>
<dbReference type="RefSeq" id="WP_087146685.1">
    <property type="nucleotide sequence ID" value="NZ_FUKJ01000158.1"/>
</dbReference>